<gene>
    <name evidence="1" type="ORF">DJ019_02165</name>
</gene>
<dbReference type="OrthoDB" id="8453750at2"/>
<dbReference type="RefSeq" id="WP_111274334.1">
    <property type="nucleotide sequence ID" value="NZ_QFYS01000001.1"/>
</dbReference>
<proteinExistence type="predicted"/>
<dbReference type="EMBL" id="QFYS01000001">
    <property type="protein sequence ID" value="RAK68842.1"/>
    <property type="molecule type" value="Genomic_DNA"/>
</dbReference>
<comment type="caution">
    <text evidence="1">The sequence shown here is derived from an EMBL/GenBank/DDBJ whole genome shotgun (WGS) entry which is preliminary data.</text>
</comment>
<dbReference type="AlphaFoldDB" id="A0A328BN83"/>
<reference evidence="1 2" key="1">
    <citation type="submission" date="2018-05" db="EMBL/GenBank/DDBJ databases">
        <authorList>
            <person name="Lanie J.A."/>
            <person name="Ng W.-L."/>
            <person name="Kazmierczak K.M."/>
            <person name="Andrzejewski T.M."/>
            <person name="Davidsen T.M."/>
            <person name="Wayne K.J."/>
            <person name="Tettelin H."/>
            <person name="Glass J.I."/>
            <person name="Rusch D."/>
            <person name="Podicherti R."/>
            <person name="Tsui H.-C.T."/>
            <person name="Winkler M.E."/>
        </authorList>
    </citation>
    <scope>NUCLEOTIDE SEQUENCE [LARGE SCALE GENOMIC DNA]</scope>
    <source>
        <strain evidence="1 2">BUT-10</strain>
    </source>
</reference>
<organism evidence="1 2">
    <name type="scientific">Phenylobacterium kunshanense</name>
    <dbReference type="NCBI Taxonomy" id="1445034"/>
    <lineage>
        <taxon>Bacteria</taxon>
        <taxon>Pseudomonadati</taxon>
        <taxon>Pseudomonadota</taxon>
        <taxon>Alphaproteobacteria</taxon>
        <taxon>Caulobacterales</taxon>
        <taxon>Caulobacteraceae</taxon>
        <taxon>Phenylobacterium</taxon>
    </lineage>
</organism>
<dbReference type="Proteomes" id="UP000249524">
    <property type="component" value="Unassembled WGS sequence"/>
</dbReference>
<accession>A0A328BN83</accession>
<sequence length="81" mass="9112">MGLKPTEEELAELLSEGLDLCVRAKKLDDDVSRAVAVGTPEGQEGTRCLTPALWVLDQYDTDLSDWQARARNTLTKWMAYR</sequence>
<protein>
    <submittedName>
        <fullName evidence="1">Uncharacterized protein</fullName>
    </submittedName>
</protein>
<name>A0A328BN83_9CAUL</name>
<keyword evidence="2" id="KW-1185">Reference proteome</keyword>
<evidence type="ECO:0000313" key="1">
    <source>
        <dbReference type="EMBL" id="RAK68842.1"/>
    </source>
</evidence>
<evidence type="ECO:0000313" key="2">
    <source>
        <dbReference type="Proteomes" id="UP000249524"/>
    </source>
</evidence>